<evidence type="ECO:0008006" key="4">
    <source>
        <dbReference type="Google" id="ProtNLM"/>
    </source>
</evidence>
<evidence type="ECO:0000256" key="1">
    <source>
        <dbReference type="SAM" id="SignalP"/>
    </source>
</evidence>
<name>A0ABW2ZBL9_9SPHI</name>
<accession>A0ABW2ZBL9</accession>
<keyword evidence="3" id="KW-1185">Reference proteome</keyword>
<gene>
    <name evidence="2" type="ORF">ACFQZI_02245</name>
</gene>
<feature type="signal peptide" evidence="1">
    <location>
        <begin position="1"/>
        <end position="18"/>
    </location>
</feature>
<sequence>MQRCLIIFAFLISTSARAQFILKGRVFENKTRIGLAGIRVDNLNNNKTTLTNNTGNFAIPAKNGDMLVFKGFAYQVDTLVLTKMNEQEIFMEPVTNQLNQVNINTTVTKNFNTYYDPLYHGQPVVYQRDREQRPVGGIIWRLWWWKKDENKKSKLEKLQQKFAVMDKIQAVFQPGIIAQYIPLTGEDLNNFITLYTPTPKIVTEKDFNLVNYLNECLKKYEKLPPDKRQPPKLTE</sequence>
<dbReference type="Proteomes" id="UP001597073">
    <property type="component" value="Unassembled WGS sequence"/>
</dbReference>
<evidence type="ECO:0000313" key="2">
    <source>
        <dbReference type="EMBL" id="MFD0763657.1"/>
    </source>
</evidence>
<proteinExistence type="predicted"/>
<dbReference type="RefSeq" id="WP_377137946.1">
    <property type="nucleotide sequence ID" value="NZ_JBHTIA010000003.1"/>
</dbReference>
<protein>
    <recommendedName>
        <fullName evidence="4">CarboxypepD_reg-like domain-containing protein</fullName>
    </recommendedName>
</protein>
<evidence type="ECO:0000313" key="3">
    <source>
        <dbReference type="Proteomes" id="UP001597073"/>
    </source>
</evidence>
<keyword evidence="1" id="KW-0732">Signal</keyword>
<dbReference type="SUPFAM" id="SSF49464">
    <property type="entry name" value="Carboxypeptidase regulatory domain-like"/>
    <property type="match status" value="1"/>
</dbReference>
<dbReference type="EMBL" id="JBHTIA010000003">
    <property type="protein sequence ID" value="MFD0763657.1"/>
    <property type="molecule type" value="Genomic_DNA"/>
</dbReference>
<reference evidence="3" key="1">
    <citation type="journal article" date="2019" name="Int. J. Syst. Evol. Microbiol.">
        <title>The Global Catalogue of Microorganisms (GCM) 10K type strain sequencing project: providing services to taxonomists for standard genome sequencing and annotation.</title>
        <authorList>
            <consortium name="The Broad Institute Genomics Platform"/>
            <consortium name="The Broad Institute Genome Sequencing Center for Infectious Disease"/>
            <person name="Wu L."/>
            <person name="Ma J."/>
        </authorList>
    </citation>
    <scope>NUCLEOTIDE SEQUENCE [LARGE SCALE GENOMIC DNA]</scope>
    <source>
        <strain evidence="3">CCUG 60742</strain>
    </source>
</reference>
<organism evidence="2 3">
    <name type="scientific">Mucilaginibacter lutimaris</name>
    <dbReference type="NCBI Taxonomy" id="931629"/>
    <lineage>
        <taxon>Bacteria</taxon>
        <taxon>Pseudomonadati</taxon>
        <taxon>Bacteroidota</taxon>
        <taxon>Sphingobacteriia</taxon>
        <taxon>Sphingobacteriales</taxon>
        <taxon>Sphingobacteriaceae</taxon>
        <taxon>Mucilaginibacter</taxon>
    </lineage>
</organism>
<dbReference type="InterPro" id="IPR008969">
    <property type="entry name" value="CarboxyPept-like_regulatory"/>
</dbReference>
<comment type="caution">
    <text evidence="2">The sequence shown here is derived from an EMBL/GenBank/DDBJ whole genome shotgun (WGS) entry which is preliminary data.</text>
</comment>
<feature type="chain" id="PRO_5046203977" description="CarboxypepD_reg-like domain-containing protein" evidence="1">
    <location>
        <begin position="19"/>
        <end position="235"/>
    </location>
</feature>